<evidence type="ECO:0000259" key="1">
    <source>
        <dbReference type="Pfam" id="PF00085"/>
    </source>
</evidence>
<dbReference type="Proteomes" id="UP000199411">
    <property type="component" value="Unassembled WGS sequence"/>
</dbReference>
<evidence type="ECO:0000313" key="3">
    <source>
        <dbReference type="Proteomes" id="UP000199411"/>
    </source>
</evidence>
<dbReference type="RefSeq" id="WP_092128267.1">
    <property type="nucleotide sequence ID" value="NZ_FMYU01000005.1"/>
</dbReference>
<dbReference type="CDD" id="cd02947">
    <property type="entry name" value="TRX_family"/>
    <property type="match status" value="1"/>
</dbReference>
<name>A0A1G6LA16_9BACT</name>
<gene>
    <name evidence="2" type="ORF">SAMN05660835_00762</name>
</gene>
<dbReference type="OrthoDB" id="411356at2"/>
<keyword evidence="3" id="KW-1185">Reference proteome</keyword>
<dbReference type="SUPFAM" id="SSF52833">
    <property type="entry name" value="Thioredoxin-like"/>
    <property type="match status" value="1"/>
</dbReference>
<evidence type="ECO:0000313" key="2">
    <source>
        <dbReference type="EMBL" id="SDC40232.1"/>
    </source>
</evidence>
<sequence>MKVIDSLDGFNKAIDSKPLIGILFSSNSCSTCKALSFKLKDRDDFFEVYIDNLPQIVSVTNIYSAPTIAIYFKKKQINVFSGVFSLNDVLDYIERVQNYVYT</sequence>
<proteinExistence type="predicted"/>
<protein>
    <submittedName>
        <fullName evidence="2">Thioredoxin</fullName>
    </submittedName>
</protein>
<dbReference type="InterPro" id="IPR013766">
    <property type="entry name" value="Thioredoxin_domain"/>
</dbReference>
<dbReference type="AlphaFoldDB" id="A0A1G6LA16"/>
<dbReference type="InterPro" id="IPR036249">
    <property type="entry name" value="Thioredoxin-like_sf"/>
</dbReference>
<dbReference type="EMBL" id="FMYU01000005">
    <property type="protein sequence ID" value="SDC40232.1"/>
    <property type="molecule type" value="Genomic_DNA"/>
</dbReference>
<dbReference type="Gene3D" id="3.40.30.10">
    <property type="entry name" value="Glutaredoxin"/>
    <property type="match status" value="1"/>
</dbReference>
<accession>A0A1G6LA16</accession>
<dbReference type="Pfam" id="PF00085">
    <property type="entry name" value="Thioredoxin"/>
    <property type="match status" value="1"/>
</dbReference>
<feature type="domain" description="Thioredoxin" evidence="1">
    <location>
        <begin position="8"/>
        <end position="94"/>
    </location>
</feature>
<reference evidence="3" key="1">
    <citation type="submission" date="2016-10" db="EMBL/GenBank/DDBJ databases">
        <authorList>
            <person name="Varghese N."/>
            <person name="Submissions S."/>
        </authorList>
    </citation>
    <scope>NUCLEOTIDE SEQUENCE [LARGE SCALE GENOMIC DNA]</scope>
    <source>
        <strain evidence="3">DSM 8415</strain>
    </source>
</reference>
<organism evidence="2 3">
    <name type="scientific">Desulfurella multipotens</name>
    <dbReference type="NCBI Taxonomy" id="79269"/>
    <lineage>
        <taxon>Bacteria</taxon>
        <taxon>Pseudomonadati</taxon>
        <taxon>Campylobacterota</taxon>
        <taxon>Desulfurellia</taxon>
        <taxon>Desulfurellales</taxon>
        <taxon>Desulfurellaceae</taxon>
        <taxon>Desulfurella</taxon>
    </lineage>
</organism>